<proteinExistence type="inferred from homology"/>
<evidence type="ECO:0000256" key="13">
    <source>
        <dbReference type="ARBA" id="ARBA00039185"/>
    </source>
</evidence>
<evidence type="ECO:0000256" key="10">
    <source>
        <dbReference type="ARBA" id="ARBA00023036"/>
    </source>
</evidence>
<dbReference type="PANTHER" id="PTHR10418:SF2">
    <property type="entry name" value="SECURIN"/>
    <property type="match status" value="1"/>
</dbReference>
<comment type="subcellular location">
    <subcellularLocation>
        <location evidence="2">Cytoplasm</location>
    </subcellularLocation>
    <subcellularLocation>
        <location evidence="1">Nucleus</location>
    </subcellularLocation>
</comment>
<reference evidence="14" key="2">
    <citation type="submission" date="2025-09" db="UniProtKB">
        <authorList>
            <consortium name="Ensembl"/>
        </authorList>
    </citation>
    <scope>IDENTIFICATION</scope>
</reference>
<evidence type="ECO:0000313" key="14">
    <source>
        <dbReference type="Ensembl" id="ENSFHEP00000031811.1"/>
    </source>
</evidence>
<keyword evidence="12" id="KW-0131">Cell cycle</keyword>
<keyword evidence="6" id="KW-0677">Repeat</keyword>
<evidence type="ECO:0000256" key="12">
    <source>
        <dbReference type="ARBA" id="ARBA00023306"/>
    </source>
</evidence>
<sequence>MANIIFAEQENARLDAPSQIMRQRLKSAPEKLLKSPMTGKMIATPRPSGRRAFGLVNKKISAPLVNPQEKKLLKPQETKVMPAPLSEGEEYPEIELFIPYDPSEFERYSKPEVLVPLNCLAGLACFTHDLPNLGEDKLEDLPVPSPLKIPRCSDNFPELSAFLQTLEEIPDLPSESEF</sequence>
<dbReference type="GO" id="GO:0017124">
    <property type="term" value="F:SH3 domain binding"/>
    <property type="evidence" value="ECO:0007669"/>
    <property type="project" value="UniProtKB-KW"/>
</dbReference>
<evidence type="ECO:0000256" key="2">
    <source>
        <dbReference type="ARBA" id="ARBA00004496"/>
    </source>
</evidence>
<dbReference type="GO" id="GO:0051276">
    <property type="term" value="P:chromosome organization"/>
    <property type="evidence" value="ECO:0007669"/>
    <property type="project" value="InterPro"/>
</dbReference>
<comment type="similarity">
    <text evidence="3">Belongs to the securin family.</text>
</comment>
<keyword evidence="4" id="KW-0963">Cytoplasm</keyword>
<evidence type="ECO:0000256" key="6">
    <source>
        <dbReference type="ARBA" id="ARBA00022737"/>
    </source>
</evidence>
<dbReference type="GO" id="GO:0005634">
    <property type="term" value="C:nucleus"/>
    <property type="evidence" value="ECO:0007669"/>
    <property type="project" value="UniProtKB-SubCell"/>
</dbReference>
<evidence type="ECO:0000256" key="4">
    <source>
        <dbReference type="ARBA" id="ARBA00022490"/>
    </source>
</evidence>
<name>A0A3Q2QV49_FUNHE</name>
<evidence type="ECO:0000256" key="11">
    <source>
        <dbReference type="ARBA" id="ARBA00023242"/>
    </source>
</evidence>
<evidence type="ECO:0000313" key="15">
    <source>
        <dbReference type="Proteomes" id="UP000265000"/>
    </source>
</evidence>
<keyword evidence="8" id="KW-0159">Chromosome partition</keyword>
<keyword evidence="11" id="KW-0539">Nucleus</keyword>
<evidence type="ECO:0000256" key="1">
    <source>
        <dbReference type="ARBA" id="ARBA00004123"/>
    </source>
</evidence>
<dbReference type="AlphaFoldDB" id="A0A3Q2QV49"/>
<protein>
    <recommendedName>
        <fullName evidence="13">Securin</fullName>
    </recommendedName>
</protein>
<dbReference type="InterPro" id="IPR006940">
    <property type="entry name" value="Securin_separation_inhibitor"/>
</dbReference>
<keyword evidence="7" id="KW-0498">Mitosis</keyword>
<keyword evidence="5" id="KW-0132">Cell division</keyword>
<dbReference type="Proteomes" id="UP000265000">
    <property type="component" value="Unplaced"/>
</dbReference>
<dbReference type="GO" id="GO:0051301">
    <property type="term" value="P:cell division"/>
    <property type="evidence" value="ECO:0007669"/>
    <property type="project" value="UniProtKB-KW"/>
</dbReference>
<dbReference type="Ensembl" id="ENSFHET00000033526.1">
    <property type="protein sequence ID" value="ENSFHEP00000031811.1"/>
    <property type="gene ID" value="ENSFHEG00000017922.1"/>
</dbReference>
<keyword evidence="9" id="KW-0832">Ubl conjugation</keyword>
<dbReference type="PANTHER" id="PTHR10418">
    <property type="entry name" value="SECURIN-3"/>
    <property type="match status" value="1"/>
</dbReference>
<evidence type="ECO:0000256" key="8">
    <source>
        <dbReference type="ARBA" id="ARBA00022829"/>
    </source>
</evidence>
<reference evidence="14" key="1">
    <citation type="submission" date="2025-08" db="UniProtKB">
        <authorList>
            <consortium name="Ensembl"/>
        </authorList>
    </citation>
    <scope>IDENTIFICATION</scope>
</reference>
<evidence type="ECO:0000256" key="7">
    <source>
        <dbReference type="ARBA" id="ARBA00022776"/>
    </source>
</evidence>
<keyword evidence="15" id="KW-1185">Reference proteome</keyword>
<dbReference type="GO" id="GO:0045143">
    <property type="term" value="P:homologous chromosome segregation"/>
    <property type="evidence" value="ECO:0007669"/>
    <property type="project" value="TreeGrafter"/>
</dbReference>
<evidence type="ECO:0000256" key="3">
    <source>
        <dbReference type="ARBA" id="ARBA00009264"/>
    </source>
</evidence>
<dbReference type="STRING" id="8078.ENSFHEP00000031811"/>
<dbReference type="GeneTree" id="ENSGT00730000112008"/>
<evidence type="ECO:0000256" key="9">
    <source>
        <dbReference type="ARBA" id="ARBA00022843"/>
    </source>
</evidence>
<dbReference type="GO" id="GO:0005737">
    <property type="term" value="C:cytoplasm"/>
    <property type="evidence" value="ECO:0007669"/>
    <property type="project" value="UniProtKB-SubCell"/>
</dbReference>
<accession>A0A3Q2QV49</accession>
<organism evidence="14 15">
    <name type="scientific">Fundulus heteroclitus</name>
    <name type="common">Killifish</name>
    <name type="synonym">Mummichog</name>
    <dbReference type="NCBI Taxonomy" id="8078"/>
    <lineage>
        <taxon>Eukaryota</taxon>
        <taxon>Metazoa</taxon>
        <taxon>Chordata</taxon>
        <taxon>Craniata</taxon>
        <taxon>Vertebrata</taxon>
        <taxon>Euteleostomi</taxon>
        <taxon>Actinopterygii</taxon>
        <taxon>Neopterygii</taxon>
        <taxon>Teleostei</taxon>
        <taxon>Neoteleostei</taxon>
        <taxon>Acanthomorphata</taxon>
        <taxon>Ovalentaria</taxon>
        <taxon>Atherinomorphae</taxon>
        <taxon>Cyprinodontiformes</taxon>
        <taxon>Fundulidae</taxon>
        <taxon>Fundulus</taxon>
    </lineage>
</organism>
<evidence type="ECO:0000256" key="5">
    <source>
        <dbReference type="ARBA" id="ARBA00022618"/>
    </source>
</evidence>
<keyword evidence="10" id="KW-0729">SH3-binding</keyword>